<dbReference type="InterPro" id="IPR027417">
    <property type="entry name" value="P-loop_NTPase"/>
</dbReference>
<dbReference type="FunFam" id="3.40.50.300:FF:000001">
    <property type="entry name" value="ATP-dependent zinc metalloprotease FtsH"/>
    <property type="match status" value="1"/>
</dbReference>
<dbReference type="Gene3D" id="3.40.1690.20">
    <property type="match status" value="1"/>
</dbReference>
<feature type="domain" description="AAA+ ATPase" evidence="19">
    <location>
        <begin position="435"/>
        <end position="575"/>
    </location>
</feature>
<comment type="catalytic activity">
    <reaction evidence="16">
        <text>ATP + H2O = ADP + phosphate + H(+)</text>
        <dbReference type="Rhea" id="RHEA:13065"/>
        <dbReference type="ChEBI" id="CHEBI:15377"/>
        <dbReference type="ChEBI" id="CHEBI:15378"/>
        <dbReference type="ChEBI" id="CHEBI:30616"/>
        <dbReference type="ChEBI" id="CHEBI:43474"/>
        <dbReference type="ChEBI" id="CHEBI:456216"/>
    </reaction>
    <physiologicalReaction direction="left-to-right" evidence="16">
        <dbReference type="Rhea" id="RHEA:13066"/>
    </physiologicalReaction>
</comment>
<dbReference type="InterPro" id="IPR003959">
    <property type="entry name" value="ATPase_AAA_core"/>
</dbReference>
<comment type="subcellular location">
    <subcellularLocation>
        <location evidence="2">Mitochondrion membrane</location>
        <topology evidence="2">Multi-pass membrane protein</topology>
    </subcellularLocation>
</comment>
<evidence type="ECO:0000256" key="5">
    <source>
        <dbReference type="ARBA" id="ARBA00022670"/>
    </source>
</evidence>
<dbReference type="InterPro" id="IPR000642">
    <property type="entry name" value="Peptidase_M41"/>
</dbReference>
<comment type="cofactor">
    <cofactor evidence="1">
        <name>Zn(2+)</name>
        <dbReference type="ChEBI" id="CHEBI:29105"/>
    </cofactor>
</comment>
<dbReference type="GO" id="GO:0008270">
    <property type="term" value="F:zinc ion binding"/>
    <property type="evidence" value="ECO:0007669"/>
    <property type="project" value="InterPro"/>
</dbReference>
<evidence type="ECO:0000256" key="15">
    <source>
        <dbReference type="ARBA" id="ARBA00023136"/>
    </source>
</evidence>
<dbReference type="Pfam" id="PF01434">
    <property type="entry name" value="Peptidase_M41"/>
    <property type="match status" value="1"/>
</dbReference>
<dbReference type="Pfam" id="PF17862">
    <property type="entry name" value="AAA_lid_3"/>
    <property type="match status" value="1"/>
</dbReference>
<evidence type="ECO:0000256" key="13">
    <source>
        <dbReference type="ARBA" id="ARBA00023049"/>
    </source>
</evidence>
<feature type="region of interest" description="Disordered" evidence="17">
    <location>
        <begin position="44"/>
        <end position="111"/>
    </location>
</feature>
<dbReference type="Pfam" id="PF00004">
    <property type="entry name" value="AAA"/>
    <property type="match status" value="1"/>
</dbReference>
<comment type="similarity">
    <text evidence="4">In the N-terminal section; belongs to the AAA ATPase family.</text>
</comment>
<dbReference type="GO" id="GO:0016887">
    <property type="term" value="F:ATP hydrolysis activity"/>
    <property type="evidence" value="ECO:0007669"/>
    <property type="project" value="InterPro"/>
</dbReference>
<gene>
    <name evidence="20" type="primary">AFG3</name>
    <name evidence="20" type="ORF">LTR78_005498</name>
</gene>
<evidence type="ECO:0000256" key="2">
    <source>
        <dbReference type="ARBA" id="ARBA00004225"/>
    </source>
</evidence>
<feature type="region of interest" description="Disordered" evidence="17">
    <location>
        <begin position="176"/>
        <end position="216"/>
    </location>
</feature>
<evidence type="ECO:0000256" key="17">
    <source>
        <dbReference type="SAM" id="MobiDB-lite"/>
    </source>
</evidence>
<proteinExistence type="inferred from homology"/>
<dbReference type="AlphaFoldDB" id="A0AAE0WN62"/>
<dbReference type="FunFam" id="1.20.58.760:FF:000003">
    <property type="entry name" value="AFG3-like AAA ATPase 2"/>
    <property type="match status" value="1"/>
</dbReference>
<dbReference type="GO" id="GO:0005524">
    <property type="term" value="F:ATP binding"/>
    <property type="evidence" value="ECO:0007669"/>
    <property type="project" value="UniProtKB-KW"/>
</dbReference>
<keyword evidence="14" id="KW-0496">Mitochondrion</keyword>
<dbReference type="NCBIfam" id="TIGR01241">
    <property type="entry name" value="FtsH_fam"/>
    <property type="match status" value="1"/>
</dbReference>
<dbReference type="Pfam" id="PF06480">
    <property type="entry name" value="FtsH_ext"/>
    <property type="match status" value="1"/>
</dbReference>
<sequence>MATIMRRPQNIAKSSKQLLEAYSLSQTLARRPASLPRPLYAYARSRHYATQPEGEQDGKKVDKTGAAPKGMEHLYSQQSPMSGGPPQPPGQKPDGDEPLPGRSKLTKQEEKALDDVFTLVKKGMPASMAEDIDKALVRVKREGMPQELRETIKECSDEGMSPARAAKLWRLTTQMARQTVESEQKAAETEQPKQQNTADPGPGTKEKGKDGKKKKKESEFPDVTMIKFDLSNFLLSGFVAYLLYRLVVPTENSREITWQEFRNTFLDKGLVEKMVVINGNRVRVHLHRDSVASMYPDSPAAQQGFYYYFSIGSVEAFERRVEDAQNLLDIPSSERIPIMYHEEGSWFNTVLAFGPTLLFIGAIFYLSRRAASGAGGGGGGIFGMGKSRAKKFNHETDIKVKFSDVAGMDEAKLEIMEFVSFLKEPGIYQKLGAKIPRGAILSGPPGTGKTLLAKATAGESGVPFFSVSGSEFVEMFVGVGPSRVRDLFANARKNTPCIIFIDEIDAIGKARAKQSFGGGNDERESTLNQILTEMDGFNTAEQVVVLAGTNRADVLDKALMRPGRFDRHISIDPPTMEGRKQIFDVHLKKIITNEDMEHLKGRLASLTPGFSGADIANCVNEAALVAARENVESVNVTHFEKAIERIIGGLEKRSLVLSPSEKKTVAYHEAGHAICGWYFQYADPLLKVSIIPRGSGALGYAQYLPAGGGDMVLMNMKQMMDRMAMTLGGRVSEELHFPTVTSGASDDFNKVTRMATSMVTKWGMSEKIGYLYYPEAGESSEAQFSKPFSEQTAQAIDGEVRRIVDEAYKQCKQLLQEKKDDLILVAEELLKKEMLTRDDMVRLLGPRPFADAGEFSKYFGGPGGRGTGATGEAGGPMGGAPKPTTPGPNGPDPGEGGGGGATLPPGLGGQGTVSPTMYKAFEEAFRQARR</sequence>
<dbReference type="SMART" id="SM00382">
    <property type="entry name" value="AAA"/>
    <property type="match status" value="1"/>
</dbReference>
<dbReference type="PROSITE" id="PS00674">
    <property type="entry name" value="AAA"/>
    <property type="match status" value="1"/>
</dbReference>
<keyword evidence="5" id="KW-0645">Protease</keyword>
<dbReference type="HAMAP" id="MF_01458">
    <property type="entry name" value="FtsH"/>
    <property type="match status" value="1"/>
</dbReference>
<reference evidence="20" key="1">
    <citation type="submission" date="2023-07" db="EMBL/GenBank/DDBJ databases">
        <title>Black Yeasts Isolated from many extreme environments.</title>
        <authorList>
            <person name="Coleine C."/>
            <person name="Stajich J.E."/>
            <person name="Selbmann L."/>
        </authorList>
    </citation>
    <scope>NUCLEOTIDE SEQUENCE</scope>
    <source>
        <strain evidence="20">CCFEE 5485</strain>
    </source>
</reference>
<dbReference type="GO" id="GO:0004222">
    <property type="term" value="F:metalloendopeptidase activity"/>
    <property type="evidence" value="ECO:0007669"/>
    <property type="project" value="InterPro"/>
</dbReference>
<evidence type="ECO:0000313" key="21">
    <source>
        <dbReference type="Proteomes" id="UP001274830"/>
    </source>
</evidence>
<dbReference type="InterPro" id="IPR003960">
    <property type="entry name" value="ATPase_AAA_CS"/>
</dbReference>
<evidence type="ECO:0000256" key="14">
    <source>
        <dbReference type="ARBA" id="ARBA00023128"/>
    </source>
</evidence>
<feature type="compositionally biased region" description="Basic and acidic residues" evidence="17">
    <location>
        <begin position="920"/>
        <end position="930"/>
    </location>
</feature>
<dbReference type="InterPro" id="IPR041569">
    <property type="entry name" value="AAA_lid_3"/>
</dbReference>
<dbReference type="FunFam" id="3.40.1690.20:FF:000003">
    <property type="entry name" value="Mitochondrial inner membrane AAA protease Yta12, putative"/>
    <property type="match status" value="1"/>
</dbReference>
<keyword evidence="12 18" id="KW-1133">Transmembrane helix</keyword>
<dbReference type="PANTHER" id="PTHR43655">
    <property type="entry name" value="ATP-DEPENDENT PROTEASE"/>
    <property type="match status" value="1"/>
</dbReference>
<dbReference type="InterPro" id="IPR037219">
    <property type="entry name" value="Peptidase_M41-like"/>
</dbReference>
<dbReference type="Gene3D" id="3.40.50.300">
    <property type="entry name" value="P-loop containing nucleotide triphosphate hydrolases"/>
    <property type="match status" value="1"/>
</dbReference>
<dbReference type="FunFam" id="1.10.8.60:FF:000019">
    <property type="entry name" value="AFG3-like AAA ATPase 2"/>
    <property type="match status" value="1"/>
</dbReference>
<keyword evidence="9" id="KW-0378">Hydrolase</keyword>
<dbReference type="EMBL" id="JAUTXT010000018">
    <property type="protein sequence ID" value="KAK3674776.1"/>
    <property type="molecule type" value="Genomic_DNA"/>
</dbReference>
<evidence type="ECO:0000256" key="6">
    <source>
        <dbReference type="ARBA" id="ARBA00022692"/>
    </source>
</evidence>
<feature type="compositionally biased region" description="Gly residues" evidence="17">
    <location>
        <begin position="860"/>
        <end position="878"/>
    </location>
</feature>
<dbReference type="InterPro" id="IPR011546">
    <property type="entry name" value="Pept_M41_FtsH_extracell"/>
</dbReference>
<keyword evidence="21" id="KW-1185">Reference proteome</keyword>
<dbReference type="Gene3D" id="1.10.8.60">
    <property type="match status" value="1"/>
</dbReference>
<name>A0AAE0WN62_9PEZI</name>
<evidence type="ECO:0000313" key="20">
    <source>
        <dbReference type="EMBL" id="KAK3674776.1"/>
    </source>
</evidence>
<evidence type="ECO:0000256" key="16">
    <source>
        <dbReference type="ARBA" id="ARBA00048778"/>
    </source>
</evidence>
<evidence type="ECO:0000256" key="10">
    <source>
        <dbReference type="ARBA" id="ARBA00022833"/>
    </source>
</evidence>
<keyword evidence="7" id="KW-0479">Metal-binding</keyword>
<dbReference type="GeneID" id="89965364"/>
<dbReference type="Gene3D" id="1.20.58.760">
    <property type="entry name" value="Peptidase M41"/>
    <property type="match status" value="1"/>
</dbReference>
<evidence type="ECO:0000259" key="19">
    <source>
        <dbReference type="SMART" id="SM00382"/>
    </source>
</evidence>
<feature type="transmembrane region" description="Helical" evidence="18">
    <location>
        <begin position="346"/>
        <end position="366"/>
    </location>
</feature>
<keyword evidence="13" id="KW-0482">Metalloprotease</keyword>
<dbReference type="GO" id="GO:0004176">
    <property type="term" value="F:ATP-dependent peptidase activity"/>
    <property type="evidence" value="ECO:0007669"/>
    <property type="project" value="InterPro"/>
</dbReference>
<dbReference type="RefSeq" id="XP_064691452.1">
    <property type="nucleotide sequence ID" value="XM_064840815.1"/>
</dbReference>
<keyword evidence="8" id="KW-0547">Nucleotide-binding</keyword>
<keyword evidence="11" id="KW-0067">ATP-binding</keyword>
<comment type="similarity">
    <text evidence="3">In the C-terminal section; belongs to the peptidase M41 family.</text>
</comment>
<dbReference type="InterPro" id="IPR050928">
    <property type="entry name" value="ATP-dep_Zn_Metalloprotease"/>
</dbReference>
<dbReference type="SUPFAM" id="SSF52540">
    <property type="entry name" value="P-loop containing nucleoside triphosphate hydrolases"/>
    <property type="match status" value="1"/>
</dbReference>
<dbReference type="InterPro" id="IPR005936">
    <property type="entry name" value="FtsH"/>
</dbReference>
<dbReference type="SUPFAM" id="SSF140990">
    <property type="entry name" value="FtsH protease domain-like"/>
    <property type="match status" value="1"/>
</dbReference>
<feature type="compositionally biased region" description="Basic and acidic residues" evidence="17">
    <location>
        <begin position="180"/>
        <end position="191"/>
    </location>
</feature>
<dbReference type="CDD" id="cd19501">
    <property type="entry name" value="RecA-like_FtsH"/>
    <property type="match status" value="1"/>
</dbReference>
<evidence type="ECO:0000256" key="4">
    <source>
        <dbReference type="ARBA" id="ARBA00010550"/>
    </source>
</evidence>
<evidence type="ECO:0000256" key="11">
    <source>
        <dbReference type="ARBA" id="ARBA00022840"/>
    </source>
</evidence>
<evidence type="ECO:0000256" key="8">
    <source>
        <dbReference type="ARBA" id="ARBA00022741"/>
    </source>
</evidence>
<dbReference type="Proteomes" id="UP001274830">
    <property type="component" value="Unassembled WGS sequence"/>
</dbReference>
<feature type="compositionally biased region" description="Gly residues" evidence="17">
    <location>
        <begin position="893"/>
        <end position="911"/>
    </location>
</feature>
<protein>
    <submittedName>
        <fullName evidence="20">AAA ATPase afg3</fullName>
    </submittedName>
</protein>
<dbReference type="GO" id="GO:0034982">
    <property type="term" value="P:mitochondrial protein processing"/>
    <property type="evidence" value="ECO:0007669"/>
    <property type="project" value="TreeGrafter"/>
</dbReference>
<evidence type="ECO:0000256" key="7">
    <source>
        <dbReference type="ARBA" id="ARBA00022723"/>
    </source>
</evidence>
<dbReference type="GO" id="GO:0030163">
    <property type="term" value="P:protein catabolic process"/>
    <property type="evidence" value="ECO:0007669"/>
    <property type="project" value="UniProtKB-ARBA"/>
</dbReference>
<evidence type="ECO:0000256" key="18">
    <source>
        <dbReference type="SAM" id="Phobius"/>
    </source>
</evidence>
<dbReference type="GO" id="GO:0005745">
    <property type="term" value="C:m-AAA complex"/>
    <property type="evidence" value="ECO:0007669"/>
    <property type="project" value="TreeGrafter"/>
</dbReference>
<evidence type="ECO:0000256" key="1">
    <source>
        <dbReference type="ARBA" id="ARBA00001947"/>
    </source>
</evidence>
<keyword evidence="10" id="KW-0862">Zinc</keyword>
<comment type="caution">
    <text evidence="20">The sequence shown here is derived from an EMBL/GenBank/DDBJ whole genome shotgun (WGS) entry which is preliminary data.</text>
</comment>
<dbReference type="PANTHER" id="PTHR43655:SF2">
    <property type="entry name" value="AFG3 LIKE MATRIX AAA PEPTIDASE SUBUNIT 2, ISOFORM A"/>
    <property type="match status" value="1"/>
</dbReference>
<evidence type="ECO:0000256" key="9">
    <source>
        <dbReference type="ARBA" id="ARBA00022801"/>
    </source>
</evidence>
<evidence type="ECO:0000256" key="12">
    <source>
        <dbReference type="ARBA" id="ARBA00022989"/>
    </source>
</evidence>
<evidence type="ECO:0000256" key="3">
    <source>
        <dbReference type="ARBA" id="ARBA00010044"/>
    </source>
</evidence>
<keyword evidence="6 18" id="KW-0812">Transmembrane</keyword>
<accession>A0AAE0WN62</accession>
<feature type="region of interest" description="Disordered" evidence="17">
    <location>
        <begin position="860"/>
        <end position="930"/>
    </location>
</feature>
<dbReference type="InterPro" id="IPR003593">
    <property type="entry name" value="AAA+_ATPase"/>
</dbReference>
<organism evidence="20 21">
    <name type="scientific">Recurvomyces mirabilis</name>
    <dbReference type="NCBI Taxonomy" id="574656"/>
    <lineage>
        <taxon>Eukaryota</taxon>
        <taxon>Fungi</taxon>
        <taxon>Dikarya</taxon>
        <taxon>Ascomycota</taxon>
        <taxon>Pezizomycotina</taxon>
        <taxon>Dothideomycetes</taxon>
        <taxon>Dothideomycetidae</taxon>
        <taxon>Mycosphaerellales</taxon>
        <taxon>Teratosphaeriaceae</taxon>
        <taxon>Recurvomyces</taxon>
    </lineage>
</organism>
<keyword evidence="15 18" id="KW-0472">Membrane</keyword>